<dbReference type="AlphaFoldDB" id="A0AAR2JPF0"/>
<dbReference type="Gene3D" id="2.60.40.10">
    <property type="entry name" value="Immunoglobulins"/>
    <property type="match status" value="3"/>
</dbReference>
<dbReference type="CDD" id="cd00096">
    <property type="entry name" value="Ig"/>
    <property type="match status" value="1"/>
</dbReference>
<dbReference type="PROSITE" id="PS50835">
    <property type="entry name" value="IG_LIKE"/>
    <property type="match status" value="2"/>
</dbReference>
<name>A0AAR2JPF0_PYGNA</name>
<feature type="chain" id="PRO_5044712511" description="Ig-like domain-containing protein" evidence="2">
    <location>
        <begin position="28"/>
        <end position="405"/>
    </location>
</feature>
<dbReference type="GeneTree" id="ENSGT01120000273286"/>
<feature type="signal peptide" evidence="2">
    <location>
        <begin position="1"/>
        <end position="27"/>
    </location>
</feature>
<dbReference type="Ensembl" id="ENSPNAT00000086787.1">
    <property type="protein sequence ID" value="ENSPNAP00000051130.1"/>
    <property type="gene ID" value="ENSPNAG00000033699.1"/>
</dbReference>
<reference evidence="4" key="2">
    <citation type="submission" date="2025-05" db="UniProtKB">
        <authorList>
            <consortium name="Ensembl"/>
        </authorList>
    </citation>
    <scope>IDENTIFICATION</scope>
</reference>
<dbReference type="GeneID" id="108414510"/>
<organism evidence="4 5">
    <name type="scientific">Pygocentrus nattereri</name>
    <name type="common">Red-bellied piranha</name>
    <dbReference type="NCBI Taxonomy" id="42514"/>
    <lineage>
        <taxon>Eukaryota</taxon>
        <taxon>Metazoa</taxon>
        <taxon>Chordata</taxon>
        <taxon>Craniata</taxon>
        <taxon>Vertebrata</taxon>
        <taxon>Euteleostomi</taxon>
        <taxon>Actinopterygii</taxon>
        <taxon>Neopterygii</taxon>
        <taxon>Teleostei</taxon>
        <taxon>Ostariophysi</taxon>
        <taxon>Characiformes</taxon>
        <taxon>Characoidei</taxon>
        <taxon>Pygocentrus</taxon>
    </lineage>
</organism>
<dbReference type="SMART" id="SM00409">
    <property type="entry name" value="IG"/>
    <property type="match status" value="2"/>
</dbReference>
<reference evidence="4 5" key="1">
    <citation type="submission" date="2020-10" db="EMBL/GenBank/DDBJ databases">
        <title>Pygocentrus nattereri (red-bellied piranha) genome, fPygNat1, primary haplotype.</title>
        <authorList>
            <person name="Myers G."/>
            <person name="Meyer A."/>
            <person name="Karagic N."/>
            <person name="Pippel M."/>
            <person name="Winkler S."/>
            <person name="Tracey A."/>
            <person name="Wood J."/>
            <person name="Formenti G."/>
            <person name="Howe K."/>
            <person name="Fedrigo O."/>
            <person name="Jarvis E.D."/>
        </authorList>
    </citation>
    <scope>NUCLEOTIDE SEQUENCE [LARGE SCALE GENOMIC DNA]</scope>
</reference>
<evidence type="ECO:0000313" key="5">
    <source>
        <dbReference type="Proteomes" id="UP001501920"/>
    </source>
</evidence>
<dbReference type="InterPro" id="IPR013783">
    <property type="entry name" value="Ig-like_fold"/>
</dbReference>
<keyword evidence="1" id="KW-1133">Transmembrane helix</keyword>
<dbReference type="InterPro" id="IPR036179">
    <property type="entry name" value="Ig-like_dom_sf"/>
</dbReference>
<feature type="domain" description="Ig-like" evidence="3">
    <location>
        <begin position="209"/>
        <end position="295"/>
    </location>
</feature>
<dbReference type="PANTHER" id="PTHR46013:SF4">
    <property type="entry name" value="B-CELL RECEPTOR CD22-RELATED"/>
    <property type="match status" value="1"/>
</dbReference>
<sequence>MFSQSSVNIPAALILILLAVLQAKVDHETIGQKVVKLTCSPPCRPSGNCYYDWFRYKGRFSSDYVGCSYSASLWLNSTRPSDHDSYTCEVKNNGLPQQNCELPNQHWGVTYTPERVCALKGSSVDLSCTYKHPEGLTVTKSFWFIESLRQRGVDPEDVRESDQYKGRVQYSRTLNSCRMTITDLRESDAHTYRFRFYTDDPDSRYSGRPGVTLSVTDLKVTVSDTDGGVKNLTCSSTCTLPNNPTYIWYRNGRPVSQCESASCPVAVVSEAVSYSCAVKGSDLHSPPVYNRTSVYAASGVAVVLLLIFTAVFLWMRRRPAVTSSKTEKSSGERASAPVYKDVSALAVTSGPSRAASSDGQDDVQYATVHFSHSQTKDVPLNSTVHPSNALPEEEQVQYAVVNTAY</sequence>
<protein>
    <recommendedName>
        <fullName evidence="3">Ig-like domain-containing protein</fullName>
    </recommendedName>
</protein>
<keyword evidence="5" id="KW-1185">Reference proteome</keyword>
<evidence type="ECO:0000259" key="3">
    <source>
        <dbReference type="PROSITE" id="PS50835"/>
    </source>
</evidence>
<dbReference type="Ensembl" id="ENSPNAT00000082506.1">
    <property type="protein sequence ID" value="ENSPNAP00000063143.1"/>
    <property type="gene ID" value="ENSPNAG00000033699.1"/>
</dbReference>
<dbReference type="Ensembl" id="ENSPNAT00000050893.1">
    <property type="protein sequence ID" value="ENSPNAP00000053898.1"/>
    <property type="gene ID" value="ENSPNAG00000033699.1"/>
</dbReference>
<evidence type="ECO:0000256" key="1">
    <source>
        <dbReference type="SAM" id="Phobius"/>
    </source>
</evidence>
<feature type="transmembrane region" description="Helical" evidence="1">
    <location>
        <begin position="294"/>
        <end position="315"/>
    </location>
</feature>
<dbReference type="SUPFAM" id="SSF48726">
    <property type="entry name" value="Immunoglobulin"/>
    <property type="match status" value="3"/>
</dbReference>
<keyword evidence="2" id="KW-0732">Signal</keyword>
<dbReference type="InterPro" id="IPR003599">
    <property type="entry name" value="Ig_sub"/>
</dbReference>
<dbReference type="Proteomes" id="UP001501920">
    <property type="component" value="Chromosome 6"/>
</dbReference>
<dbReference type="InterPro" id="IPR007110">
    <property type="entry name" value="Ig-like_dom"/>
</dbReference>
<proteinExistence type="predicted"/>
<accession>A0AAR2JPF0</accession>
<evidence type="ECO:0000313" key="4">
    <source>
        <dbReference type="Ensembl" id="ENSPNAP00000053898.1"/>
    </source>
</evidence>
<keyword evidence="1" id="KW-0472">Membrane</keyword>
<dbReference type="PANTHER" id="PTHR46013">
    <property type="entry name" value="VASCULAR CELL ADHESION MOLECULE 1"/>
    <property type="match status" value="1"/>
</dbReference>
<dbReference type="RefSeq" id="XP_037394878.1">
    <property type="nucleotide sequence ID" value="XM_037538981.1"/>
</dbReference>
<keyword evidence="1" id="KW-0812">Transmembrane</keyword>
<feature type="domain" description="Ig-like" evidence="3">
    <location>
        <begin position="10"/>
        <end position="93"/>
    </location>
</feature>
<evidence type="ECO:0000256" key="2">
    <source>
        <dbReference type="SAM" id="SignalP"/>
    </source>
</evidence>